<evidence type="ECO:0000256" key="4">
    <source>
        <dbReference type="ARBA" id="ARBA00022723"/>
    </source>
</evidence>
<evidence type="ECO:0000256" key="1">
    <source>
        <dbReference type="ARBA" id="ARBA00001947"/>
    </source>
</evidence>
<dbReference type="Proteomes" id="UP000031967">
    <property type="component" value="Unassembled WGS sequence"/>
</dbReference>
<keyword evidence="5" id="KW-0227">DNA damage</keyword>
<dbReference type="CDD" id="cd00019">
    <property type="entry name" value="AP2Ec"/>
    <property type="match status" value="1"/>
</dbReference>
<keyword evidence="11" id="KW-1185">Reference proteome</keyword>
<dbReference type="PANTHER" id="PTHR21445:SF0">
    <property type="entry name" value="APURINIC-APYRIMIDINIC ENDONUCLEASE"/>
    <property type="match status" value="1"/>
</dbReference>
<protein>
    <submittedName>
        <fullName evidence="10">Endonuclease IV</fullName>
    </submittedName>
</protein>
<evidence type="ECO:0000256" key="7">
    <source>
        <dbReference type="ARBA" id="ARBA00022833"/>
    </source>
</evidence>
<dbReference type="NCBIfam" id="TIGR00587">
    <property type="entry name" value="nfo"/>
    <property type="match status" value="1"/>
</dbReference>
<dbReference type="EMBL" id="JXAK01000025">
    <property type="protein sequence ID" value="KIL40216.1"/>
    <property type="molecule type" value="Genomic_DNA"/>
</dbReference>
<dbReference type="InterPro" id="IPR036237">
    <property type="entry name" value="Xyl_isomerase-like_sf"/>
</dbReference>
<dbReference type="SUPFAM" id="SSF51658">
    <property type="entry name" value="Xylose isomerase-like"/>
    <property type="match status" value="1"/>
</dbReference>
<comment type="similarity">
    <text evidence="2">Belongs to the AP endonuclease 2 family.</text>
</comment>
<evidence type="ECO:0000256" key="2">
    <source>
        <dbReference type="ARBA" id="ARBA00005340"/>
    </source>
</evidence>
<keyword evidence="8" id="KW-0234">DNA repair</keyword>
<dbReference type="PROSITE" id="PS51432">
    <property type="entry name" value="AP_NUCLEASE_F2_4"/>
    <property type="match status" value="1"/>
</dbReference>
<keyword evidence="3" id="KW-0540">Nuclease</keyword>
<dbReference type="PROSITE" id="PS00731">
    <property type="entry name" value="AP_NUCLEASE_F2_3"/>
    <property type="match status" value="1"/>
</dbReference>
<keyword evidence="7" id="KW-0862">Zinc</keyword>
<evidence type="ECO:0000259" key="9">
    <source>
        <dbReference type="Pfam" id="PF01261"/>
    </source>
</evidence>
<name>A0ABR5AGN0_9BACL</name>
<accession>A0ABR5AGN0</accession>
<evidence type="ECO:0000256" key="5">
    <source>
        <dbReference type="ARBA" id="ARBA00022763"/>
    </source>
</evidence>
<dbReference type="InterPro" id="IPR018246">
    <property type="entry name" value="AP_endonuc_F2_Zn_BS"/>
</dbReference>
<dbReference type="SMART" id="SM00518">
    <property type="entry name" value="AP2Ec"/>
    <property type="match status" value="1"/>
</dbReference>
<evidence type="ECO:0000256" key="8">
    <source>
        <dbReference type="ARBA" id="ARBA00023204"/>
    </source>
</evidence>
<dbReference type="PROSITE" id="PS00730">
    <property type="entry name" value="AP_NUCLEASE_F2_2"/>
    <property type="match status" value="1"/>
</dbReference>
<dbReference type="InterPro" id="IPR013022">
    <property type="entry name" value="Xyl_isomerase-like_TIM-brl"/>
</dbReference>
<keyword evidence="4" id="KW-0479">Metal-binding</keyword>
<keyword evidence="6" id="KW-0378">Hydrolase</keyword>
<feature type="domain" description="Xylose isomerase-like TIM barrel" evidence="9">
    <location>
        <begin position="23"/>
        <end position="277"/>
    </location>
</feature>
<comment type="caution">
    <text evidence="10">The sequence shown here is derived from an EMBL/GenBank/DDBJ whole genome shotgun (WGS) entry which is preliminary data.</text>
</comment>
<dbReference type="Pfam" id="PF01261">
    <property type="entry name" value="AP_endonuc_2"/>
    <property type="match status" value="1"/>
</dbReference>
<dbReference type="PANTHER" id="PTHR21445">
    <property type="entry name" value="ENDONUCLEASE IV ENDODEOXYRIBONUCLEASE IV"/>
    <property type="match status" value="1"/>
</dbReference>
<reference evidence="10 11" key="1">
    <citation type="submission" date="2014-12" db="EMBL/GenBank/DDBJ databases">
        <title>Draft genome sequence of Paenibacillus kamchatkensis strain B-2647.</title>
        <authorList>
            <person name="Karlyshev A.V."/>
            <person name="Kudryashova E.B."/>
        </authorList>
    </citation>
    <scope>NUCLEOTIDE SEQUENCE [LARGE SCALE GENOMIC DNA]</scope>
    <source>
        <strain evidence="10 11">VKM B-2647</strain>
    </source>
</reference>
<organism evidence="10 11">
    <name type="scientific">Gordoniibacillus kamchatkensis</name>
    <dbReference type="NCBI Taxonomy" id="1590651"/>
    <lineage>
        <taxon>Bacteria</taxon>
        <taxon>Bacillati</taxon>
        <taxon>Bacillota</taxon>
        <taxon>Bacilli</taxon>
        <taxon>Bacillales</taxon>
        <taxon>Paenibacillaceae</taxon>
        <taxon>Gordoniibacillus</taxon>
    </lineage>
</organism>
<gene>
    <name evidence="10" type="ORF">SD70_15130</name>
</gene>
<evidence type="ECO:0000313" key="11">
    <source>
        <dbReference type="Proteomes" id="UP000031967"/>
    </source>
</evidence>
<evidence type="ECO:0000256" key="6">
    <source>
        <dbReference type="ARBA" id="ARBA00022801"/>
    </source>
</evidence>
<proteinExistence type="inferred from homology"/>
<keyword evidence="10" id="KW-0255">Endonuclease</keyword>
<evidence type="ECO:0000313" key="10">
    <source>
        <dbReference type="EMBL" id="KIL40216.1"/>
    </source>
</evidence>
<dbReference type="Gene3D" id="3.20.20.150">
    <property type="entry name" value="Divalent-metal-dependent TIM barrel enzymes"/>
    <property type="match status" value="1"/>
</dbReference>
<dbReference type="GO" id="GO:0004519">
    <property type="term" value="F:endonuclease activity"/>
    <property type="evidence" value="ECO:0007669"/>
    <property type="project" value="UniProtKB-KW"/>
</dbReference>
<sequence>MAARSIGSHVSIRRGYAAAAKTALSIGGSAFQYFPKNPRSLELKMPYDRSDAAACAAFCREHGLPSIGHAPYPVNLAIDDQAKREAIRRALLNALDITDACGSIGLVVHFGKFSGPDPLQGYKNIIQLMNSVLTEYEGKALFLLENMAGEGSQIGTTFEELVHMRQLCAYPHKVGFCVDTCHLFASGYWNGGNWPEVERRGLELGFFEHVRAVHFNDSVYGSGERKDRHARIGHGRIGLPALRAALQSPALARVPFVLETEPGADGTHRDEIAFVRELAAGR</sequence>
<evidence type="ECO:0000256" key="3">
    <source>
        <dbReference type="ARBA" id="ARBA00022722"/>
    </source>
</evidence>
<comment type="cofactor">
    <cofactor evidence="1">
        <name>Zn(2+)</name>
        <dbReference type="ChEBI" id="CHEBI:29105"/>
    </cofactor>
</comment>
<dbReference type="InterPro" id="IPR001719">
    <property type="entry name" value="AP_endonuc_2"/>
</dbReference>